<keyword evidence="1" id="KW-0812">Transmembrane</keyword>
<keyword evidence="1" id="KW-0472">Membrane</keyword>
<evidence type="ECO:0000313" key="2">
    <source>
        <dbReference type="EMBL" id="KAK7484735.1"/>
    </source>
</evidence>
<protein>
    <submittedName>
        <fullName evidence="2">Uncharacterized protein</fullName>
    </submittedName>
</protein>
<gene>
    <name evidence="2" type="ORF">BaRGS_00024020</name>
</gene>
<dbReference type="Proteomes" id="UP001519460">
    <property type="component" value="Unassembled WGS sequence"/>
</dbReference>
<proteinExistence type="predicted"/>
<reference evidence="2 3" key="1">
    <citation type="journal article" date="2023" name="Sci. Data">
        <title>Genome assembly of the Korean intertidal mud-creeper Batillaria attramentaria.</title>
        <authorList>
            <person name="Patra A.K."/>
            <person name="Ho P.T."/>
            <person name="Jun S."/>
            <person name="Lee S.J."/>
            <person name="Kim Y."/>
            <person name="Won Y.J."/>
        </authorList>
    </citation>
    <scope>NUCLEOTIDE SEQUENCE [LARGE SCALE GENOMIC DNA]</scope>
    <source>
        <strain evidence="2">Wonlab-2016</strain>
    </source>
</reference>
<dbReference type="SUPFAM" id="SSF49785">
    <property type="entry name" value="Galactose-binding domain-like"/>
    <property type="match status" value="1"/>
</dbReference>
<dbReference type="AlphaFoldDB" id="A0ABD0KCA5"/>
<comment type="caution">
    <text evidence="2">The sequence shown here is derived from an EMBL/GenBank/DDBJ whole genome shotgun (WGS) entry which is preliminary data.</text>
</comment>
<evidence type="ECO:0000256" key="1">
    <source>
        <dbReference type="SAM" id="Phobius"/>
    </source>
</evidence>
<keyword evidence="3" id="KW-1185">Reference proteome</keyword>
<feature type="transmembrane region" description="Helical" evidence="1">
    <location>
        <begin position="6"/>
        <end position="26"/>
    </location>
</feature>
<name>A0ABD0KCA5_9CAEN</name>
<sequence>MYVVSQAGLVLTVYIDVTVLTTAFVARSMVTARAAFVKAVDLAFNRPTDSNLPYLAYGEAAYAVDASLKTCFVSELAENSTWFVELKEASWVNTVSVFVVTGKWKTYNIQISVTTLHINPKDS</sequence>
<evidence type="ECO:0000313" key="3">
    <source>
        <dbReference type="Proteomes" id="UP001519460"/>
    </source>
</evidence>
<accession>A0ABD0KCA5</accession>
<organism evidence="2 3">
    <name type="scientific">Batillaria attramentaria</name>
    <dbReference type="NCBI Taxonomy" id="370345"/>
    <lineage>
        <taxon>Eukaryota</taxon>
        <taxon>Metazoa</taxon>
        <taxon>Spiralia</taxon>
        <taxon>Lophotrochozoa</taxon>
        <taxon>Mollusca</taxon>
        <taxon>Gastropoda</taxon>
        <taxon>Caenogastropoda</taxon>
        <taxon>Sorbeoconcha</taxon>
        <taxon>Cerithioidea</taxon>
        <taxon>Batillariidae</taxon>
        <taxon>Batillaria</taxon>
    </lineage>
</organism>
<keyword evidence="1" id="KW-1133">Transmembrane helix</keyword>
<dbReference type="InterPro" id="IPR008979">
    <property type="entry name" value="Galactose-bd-like_sf"/>
</dbReference>
<dbReference type="EMBL" id="JACVVK020000205">
    <property type="protein sequence ID" value="KAK7484735.1"/>
    <property type="molecule type" value="Genomic_DNA"/>
</dbReference>